<dbReference type="Proteomes" id="UP001596494">
    <property type="component" value="Unassembled WGS sequence"/>
</dbReference>
<dbReference type="RefSeq" id="WP_289215556.1">
    <property type="nucleotide sequence ID" value="NZ_JAPVRC010000003.1"/>
</dbReference>
<evidence type="ECO:0000313" key="2">
    <source>
        <dbReference type="Proteomes" id="UP001596494"/>
    </source>
</evidence>
<organism evidence="1 2">
    <name type="scientific">Halobacillus campisalis</name>
    <dbReference type="NCBI Taxonomy" id="435909"/>
    <lineage>
        <taxon>Bacteria</taxon>
        <taxon>Bacillati</taxon>
        <taxon>Bacillota</taxon>
        <taxon>Bacilli</taxon>
        <taxon>Bacillales</taxon>
        <taxon>Bacillaceae</taxon>
        <taxon>Halobacillus</taxon>
    </lineage>
</organism>
<name>A0ABW2K0X9_9BACI</name>
<proteinExistence type="predicted"/>
<reference evidence="2" key="1">
    <citation type="journal article" date="2019" name="Int. J. Syst. Evol. Microbiol.">
        <title>The Global Catalogue of Microorganisms (GCM) 10K type strain sequencing project: providing services to taxonomists for standard genome sequencing and annotation.</title>
        <authorList>
            <consortium name="The Broad Institute Genomics Platform"/>
            <consortium name="The Broad Institute Genome Sequencing Center for Infectious Disease"/>
            <person name="Wu L."/>
            <person name="Ma J."/>
        </authorList>
    </citation>
    <scope>NUCLEOTIDE SEQUENCE [LARGE SCALE GENOMIC DNA]</scope>
    <source>
        <strain evidence="2">CCUG 73951</strain>
    </source>
</reference>
<accession>A0ABW2K0X9</accession>
<comment type="caution">
    <text evidence="1">The sequence shown here is derived from an EMBL/GenBank/DDBJ whole genome shotgun (WGS) entry which is preliminary data.</text>
</comment>
<dbReference type="EMBL" id="JBHTBY010000001">
    <property type="protein sequence ID" value="MFC7319777.1"/>
    <property type="molecule type" value="Genomic_DNA"/>
</dbReference>
<protein>
    <submittedName>
        <fullName evidence="1">Uncharacterized protein</fullName>
    </submittedName>
</protein>
<keyword evidence="2" id="KW-1185">Reference proteome</keyword>
<evidence type="ECO:0000313" key="1">
    <source>
        <dbReference type="EMBL" id="MFC7319777.1"/>
    </source>
</evidence>
<sequence length="108" mass="12855">MNYQKEFILFFTNAERHTVSAEARLLWLALLWANFRSGPKKEFTADNDVLMKRAALNQESFNRAKDELIEEGYVELRKEYETSTTYRLIPQEIVFNERDEVMEKASLR</sequence>
<gene>
    <name evidence="1" type="ORF">ACFQMN_02610</name>
</gene>